<dbReference type="EMBL" id="JAYMYQ010000011">
    <property type="protein sequence ID" value="KAK7306071.1"/>
    <property type="molecule type" value="Genomic_DNA"/>
</dbReference>
<gene>
    <name evidence="1" type="ORF">VNO77_43990</name>
</gene>
<organism evidence="1 2">
    <name type="scientific">Canavalia gladiata</name>
    <name type="common">Sword bean</name>
    <name type="synonym">Dolichos gladiatus</name>
    <dbReference type="NCBI Taxonomy" id="3824"/>
    <lineage>
        <taxon>Eukaryota</taxon>
        <taxon>Viridiplantae</taxon>
        <taxon>Streptophyta</taxon>
        <taxon>Embryophyta</taxon>
        <taxon>Tracheophyta</taxon>
        <taxon>Spermatophyta</taxon>
        <taxon>Magnoliopsida</taxon>
        <taxon>eudicotyledons</taxon>
        <taxon>Gunneridae</taxon>
        <taxon>Pentapetalae</taxon>
        <taxon>rosids</taxon>
        <taxon>fabids</taxon>
        <taxon>Fabales</taxon>
        <taxon>Fabaceae</taxon>
        <taxon>Papilionoideae</taxon>
        <taxon>50 kb inversion clade</taxon>
        <taxon>NPAAA clade</taxon>
        <taxon>indigoferoid/millettioid clade</taxon>
        <taxon>Phaseoleae</taxon>
        <taxon>Canavalia</taxon>
    </lineage>
</organism>
<comment type="caution">
    <text evidence="1">The sequence shown here is derived from an EMBL/GenBank/DDBJ whole genome shotgun (WGS) entry which is preliminary data.</text>
</comment>
<proteinExistence type="predicted"/>
<accession>A0AAN9JX87</accession>
<evidence type="ECO:0000313" key="2">
    <source>
        <dbReference type="Proteomes" id="UP001367508"/>
    </source>
</evidence>
<keyword evidence="2" id="KW-1185">Reference proteome</keyword>
<dbReference type="AlphaFoldDB" id="A0AAN9JX87"/>
<evidence type="ECO:0000313" key="1">
    <source>
        <dbReference type="EMBL" id="KAK7306071.1"/>
    </source>
</evidence>
<reference evidence="1 2" key="1">
    <citation type="submission" date="2024-01" db="EMBL/GenBank/DDBJ databases">
        <title>The genomes of 5 underutilized Papilionoideae crops provide insights into root nodulation and disease resistanc.</title>
        <authorList>
            <person name="Jiang F."/>
        </authorList>
    </citation>
    <scope>NUCLEOTIDE SEQUENCE [LARGE SCALE GENOMIC DNA]</scope>
    <source>
        <strain evidence="1">LVBAO_FW01</strain>
        <tissue evidence="1">Leaves</tissue>
    </source>
</reference>
<protein>
    <submittedName>
        <fullName evidence="1">Uncharacterized protein</fullName>
    </submittedName>
</protein>
<name>A0AAN9JX87_CANGL</name>
<sequence length="84" mass="9398">MLPILIRMDSGGSNGITKFWSLTWLEGVCKGDFVRLSGNTETNSDIDASLRGLLTMNEGLVTYVRVSLMERKDSKEFNIDARPE</sequence>
<dbReference type="Proteomes" id="UP001367508">
    <property type="component" value="Unassembled WGS sequence"/>
</dbReference>